<dbReference type="Proteomes" id="UP000315395">
    <property type="component" value="Chromosome"/>
</dbReference>
<dbReference type="AlphaFoldDB" id="A0A516GAR7"/>
<feature type="compositionally biased region" description="Polar residues" evidence="5">
    <location>
        <begin position="1"/>
        <end position="11"/>
    </location>
</feature>
<organism evidence="7 8">
    <name type="scientific">Ornithinimicrobium ciconiae</name>
    <dbReference type="NCBI Taxonomy" id="2594265"/>
    <lineage>
        <taxon>Bacteria</taxon>
        <taxon>Bacillati</taxon>
        <taxon>Actinomycetota</taxon>
        <taxon>Actinomycetes</taxon>
        <taxon>Micrococcales</taxon>
        <taxon>Ornithinimicrobiaceae</taxon>
        <taxon>Ornithinimicrobium</taxon>
    </lineage>
</organism>
<evidence type="ECO:0000313" key="8">
    <source>
        <dbReference type="Proteomes" id="UP000315395"/>
    </source>
</evidence>
<evidence type="ECO:0000256" key="2">
    <source>
        <dbReference type="ARBA" id="ARBA00023125"/>
    </source>
</evidence>
<keyword evidence="1" id="KW-0805">Transcription regulation</keyword>
<dbReference type="InterPro" id="IPR009057">
    <property type="entry name" value="Homeodomain-like_sf"/>
</dbReference>
<evidence type="ECO:0000256" key="5">
    <source>
        <dbReference type="SAM" id="MobiDB-lite"/>
    </source>
</evidence>
<evidence type="ECO:0000256" key="4">
    <source>
        <dbReference type="PROSITE-ProRule" id="PRU00335"/>
    </source>
</evidence>
<name>A0A516GAR7_9MICO</name>
<dbReference type="InterPro" id="IPR050109">
    <property type="entry name" value="HTH-type_TetR-like_transc_reg"/>
</dbReference>
<evidence type="ECO:0000259" key="6">
    <source>
        <dbReference type="PROSITE" id="PS50977"/>
    </source>
</evidence>
<keyword evidence="8" id="KW-1185">Reference proteome</keyword>
<dbReference type="PANTHER" id="PTHR30055">
    <property type="entry name" value="HTH-TYPE TRANSCRIPTIONAL REGULATOR RUTR"/>
    <property type="match status" value="1"/>
</dbReference>
<dbReference type="PROSITE" id="PS50977">
    <property type="entry name" value="HTH_TETR_2"/>
    <property type="match status" value="1"/>
</dbReference>
<feature type="DNA-binding region" description="H-T-H motif" evidence="4">
    <location>
        <begin position="62"/>
        <end position="81"/>
    </location>
</feature>
<feature type="domain" description="HTH tetR-type" evidence="6">
    <location>
        <begin position="39"/>
        <end position="99"/>
    </location>
</feature>
<evidence type="ECO:0000256" key="3">
    <source>
        <dbReference type="ARBA" id="ARBA00023163"/>
    </source>
</evidence>
<dbReference type="GO" id="GO:0003700">
    <property type="term" value="F:DNA-binding transcription factor activity"/>
    <property type="evidence" value="ECO:0007669"/>
    <property type="project" value="TreeGrafter"/>
</dbReference>
<dbReference type="EMBL" id="CP041616">
    <property type="protein sequence ID" value="QDO88621.1"/>
    <property type="molecule type" value="Genomic_DNA"/>
</dbReference>
<dbReference type="OrthoDB" id="8688418at2"/>
<protein>
    <submittedName>
        <fullName evidence="7">TetR/AcrR family transcriptional regulator</fullName>
    </submittedName>
</protein>
<dbReference type="GO" id="GO:0000976">
    <property type="term" value="F:transcription cis-regulatory region binding"/>
    <property type="evidence" value="ECO:0007669"/>
    <property type="project" value="TreeGrafter"/>
</dbReference>
<accession>A0A516GAR7</accession>
<keyword evidence="2 4" id="KW-0238">DNA-binding</keyword>
<sequence>MQITSYRSGVTTPLADSAAAGAPSAADEPTPSRRELNKARTRERLLDALRGQLAQGSLDSMTVEDVAEAAGVSRRTFFNYFPSLEAALAEGMSVPIEGMAEAFLERPADEDPLVAMDRALASQPIPRVLLSWIAAVKCSGLERHAVAVNIWGYHQTWFEDVLRQRSPGADDLAVTSLAGTVMAIFEASERLWMQTPVAVVDESAAEEFNRILRRGLRLAATGWVTDDTT</sequence>
<evidence type="ECO:0000256" key="1">
    <source>
        <dbReference type="ARBA" id="ARBA00023015"/>
    </source>
</evidence>
<dbReference type="Gene3D" id="1.10.357.10">
    <property type="entry name" value="Tetracycline Repressor, domain 2"/>
    <property type="match status" value="1"/>
</dbReference>
<dbReference type="InterPro" id="IPR001647">
    <property type="entry name" value="HTH_TetR"/>
</dbReference>
<feature type="region of interest" description="Disordered" evidence="5">
    <location>
        <begin position="1"/>
        <end position="38"/>
    </location>
</feature>
<reference evidence="7 8" key="1">
    <citation type="submission" date="2019-07" db="EMBL/GenBank/DDBJ databases">
        <title>complete genome sequencing of Ornithinimicrobium sp. H23M54.</title>
        <authorList>
            <person name="Bae J.-W."/>
            <person name="Lee S.-Y."/>
        </authorList>
    </citation>
    <scope>NUCLEOTIDE SEQUENCE [LARGE SCALE GENOMIC DNA]</scope>
    <source>
        <strain evidence="7 8">H23M54</strain>
    </source>
</reference>
<dbReference type="PANTHER" id="PTHR30055:SF234">
    <property type="entry name" value="HTH-TYPE TRANSCRIPTIONAL REGULATOR BETI"/>
    <property type="match status" value="1"/>
</dbReference>
<dbReference type="KEGG" id="orz:FNH13_09980"/>
<dbReference type="Pfam" id="PF00440">
    <property type="entry name" value="TetR_N"/>
    <property type="match status" value="1"/>
</dbReference>
<feature type="compositionally biased region" description="Low complexity" evidence="5">
    <location>
        <begin position="15"/>
        <end position="27"/>
    </location>
</feature>
<proteinExistence type="predicted"/>
<keyword evidence="3" id="KW-0804">Transcription</keyword>
<evidence type="ECO:0000313" key="7">
    <source>
        <dbReference type="EMBL" id="QDO88621.1"/>
    </source>
</evidence>
<gene>
    <name evidence="7" type="ORF">FNH13_09980</name>
</gene>
<dbReference type="SUPFAM" id="SSF46689">
    <property type="entry name" value="Homeodomain-like"/>
    <property type="match status" value="1"/>
</dbReference>